<gene>
    <name evidence="1" type="ORF">JI744_10660</name>
</gene>
<evidence type="ECO:0008006" key="3">
    <source>
        <dbReference type="Google" id="ProtNLM"/>
    </source>
</evidence>
<dbReference type="Proteomes" id="UP000619033">
    <property type="component" value="Unassembled WGS sequence"/>
</dbReference>
<dbReference type="AlphaFoldDB" id="A0A8J7SSQ9"/>
<reference evidence="1" key="1">
    <citation type="submission" date="2021-01" db="EMBL/GenBank/DDBJ databases">
        <title>Genome seq and assembly of Tabrizicola sp. KVB23.</title>
        <authorList>
            <person name="Chhetri G."/>
        </authorList>
    </citation>
    <scope>NUCLEOTIDE SEQUENCE</scope>
    <source>
        <strain evidence="1">KVB23</strain>
    </source>
</reference>
<dbReference type="InterPro" id="IPR036641">
    <property type="entry name" value="HPT_dom_sf"/>
</dbReference>
<name>A0A8J7SSQ9_9RHOB</name>
<proteinExistence type="predicted"/>
<sequence>MPDGLTKWDPSGLLHILSLAGPADAALILHHLKDDLSAAAHALDHALTLGDTEAMRHPIHALVALCGTAGAACLHQKACDLRDQIGAGLDTEARALALSLQTGAARLAERLATELGR</sequence>
<dbReference type="EMBL" id="JAESVP010000005">
    <property type="protein sequence ID" value="MBL4928566.1"/>
    <property type="molecule type" value="Genomic_DNA"/>
</dbReference>
<protein>
    <recommendedName>
        <fullName evidence="3">HPt domain-containing protein</fullName>
    </recommendedName>
</protein>
<dbReference type="Gene3D" id="1.20.120.160">
    <property type="entry name" value="HPT domain"/>
    <property type="match status" value="1"/>
</dbReference>
<dbReference type="SUPFAM" id="SSF47226">
    <property type="entry name" value="Histidine-containing phosphotransfer domain, HPT domain"/>
    <property type="match status" value="1"/>
</dbReference>
<dbReference type="GO" id="GO:0000160">
    <property type="term" value="P:phosphorelay signal transduction system"/>
    <property type="evidence" value="ECO:0007669"/>
    <property type="project" value="InterPro"/>
</dbReference>
<dbReference type="RefSeq" id="WP_202660578.1">
    <property type="nucleotide sequence ID" value="NZ_JAESVP010000005.1"/>
</dbReference>
<comment type="caution">
    <text evidence="1">The sequence shown here is derived from an EMBL/GenBank/DDBJ whole genome shotgun (WGS) entry which is preliminary data.</text>
</comment>
<accession>A0A8J7SSQ9</accession>
<organism evidence="1 2">
    <name type="scientific">Fuscibacter oryzae</name>
    <dbReference type="NCBI Taxonomy" id="2803939"/>
    <lineage>
        <taxon>Bacteria</taxon>
        <taxon>Pseudomonadati</taxon>
        <taxon>Pseudomonadota</taxon>
        <taxon>Alphaproteobacteria</taxon>
        <taxon>Rhodobacterales</taxon>
        <taxon>Paracoccaceae</taxon>
        <taxon>Fuscibacter</taxon>
    </lineage>
</organism>
<evidence type="ECO:0000313" key="1">
    <source>
        <dbReference type="EMBL" id="MBL4928566.1"/>
    </source>
</evidence>
<evidence type="ECO:0000313" key="2">
    <source>
        <dbReference type="Proteomes" id="UP000619033"/>
    </source>
</evidence>
<keyword evidence="2" id="KW-1185">Reference proteome</keyword>